<dbReference type="HAMAP" id="MF_03110">
    <property type="entry name" value="Endonuc_su_Slx4"/>
    <property type="match status" value="1"/>
</dbReference>
<keyword evidence="3 9" id="KW-0597">Phosphoprotein</keyword>
<dbReference type="VEuPathDB" id="FungiDB:MYCTH_2307970"/>
<reference evidence="11 12" key="1">
    <citation type="journal article" date="2011" name="Nat. Biotechnol.">
        <title>Comparative genomic analysis of the thermophilic biomass-degrading fungi Myceliophthora thermophila and Thielavia terrestris.</title>
        <authorList>
            <person name="Berka R.M."/>
            <person name="Grigoriev I.V."/>
            <person name="Otillar R."/>
            <person name="Salamov A."/>
            <person name="Grimwood J."/>
            <person name="Reid I."/>
            <person name="Ishmael N."/>
            <person name="John T."/>
            <person name="Darmond C."/>
            <person name="Moisan M.-C."/>
            <person name="Henrissat B."/>
            <person name="Coutinho P.M."/>
            <person name="Lombard V."/>
            <person name="Natvig D.O."/>
            <person name="Lindquist E."/>
            <person name="Schmutz J."/>
            <person name="Lucas S."/>
            <person name="Harris P."/>
            <person name="Powlowski J."/>
            <person name="Bellemare A."/>
            <person name="Taylor D."/>
            <person name="Butler G."/>
            <person name="de Vries R.P."/>
            <person name="Allijn I.E."/>
            <person name="van den Brink J."/>
            <person name="Ushinsky S."/>
            <person name="Storms R."/>
            <person name="Powell A.J."/>
            <person name="Paulsen I.T."/>
            <person name="Elbourne L.D.H."/>
            <person name="Baker S.E."/>
            <person name="Magnuson J."/>
            <person name="LaBoissiere S."/>
            <person name="Clutterbuck A.J."/>
            <person name="Martinez D."/>
            <person name="Wogulis M."/>
            <person name="de Leon A.L."/>
            <person name="Rey M.W."/>
            <person name="Tsang A."/>
        </authorList>
    </citation>
    <scope>NUCLEOTIDE SEQUENCE [LARGE SCALE GENOMIC DNA]</scope>
    <source>
        <strain evidence="12">ATCC 42464 / BCRC 31852 / DSM 1799</strain>
    </source>
</reference>
<dbReference type="GO" id="GO:0017108">
    <property type="term" value="F:5'-flap endonuclease activity"/>
    <property type="evidence" value="ECO:0007669"/>
    <property type="project" value="InterPro"/>
</dbReference>
<dbReference type="EMBL" id="CP003006">
    <property type="protein sequence ID" value="AEO59563.1"/>
    <property type="molecule type" value="Genomic_DNA"/>
</dbReference>
<dbReference type="OMA" id="SICCLWK"/>
<feature type="compositionally biased region" description="Polar residues" evidence="10">
    <location>
        <begin position="238"/>
        <end position="251"/>
    </location>
</feature>
<comment type="function">
    <text evidence="9">Regulatory subunit of the SLX1-SLX4 structure-specific endonuclease that resolves DNA secondary structures generated during DNA repair and recombination. Has endonuclease activity towards branched DNA substrates, introducing single-strand cuts in duplex DNA close to junctions with ss-DNA.</text>
</comment>
<feature type="compositionally biased region" description="Low complexity" evidence="10">
    <location>
        <begin position="658"/>
        <end position="668"/>
    </location>
</feature>
<feature type="compositionally biased region" description="Basic and acidic residues" evidence="10">
    <location>
        <begin position="104"/>
        <end position="113"/>
    </location>
</feature>
<feature type="compositionally biased region" description="Polar residues" evidence="10">
    <location>
        <begin position="332"/>
        <end position="345"/>
    </location>
</feature>
<evidence type="ECO:0000256" key="7">
    <source>
        <dbReference type="ARBA" id="ARBA00023242"/>
    </source>
</evidence>
<evidence type="ECO:0000256" key="5">
    <source>
        <dbReference type="ARBA" id="ARBA00023172"/>
    </source>
</evidence>
<evidence type="ECO:0000313" key="11">
    <source>
        <dbReference type="EMBL" id="AEO59563.1"/>
    </source>
</evidence>
<keyword evidence="5 9" id="KW-0233">DNA recombination</keyword>
<evidence type="ECO:0000256" key="2">
    <source>
        <dbReference type="ARBA" id="ARBA00006661"/>
    </source>
</evidence>
<gene>
    <name evidence="9" type="primary">SLX4</name>
    <name evidence="11" type="ORF">MYCTH_2307970</name>
</gene>
<evidence type="ECO:0000313" key="12">
    <source>
        <dbReference type="Proteomes" id="UP000007322"/>
    </source>
</evidence>
<dbReference type="GO" id="GO:0033557">
    <property type="term" value="C:Slx1-Slx4 complex"/>
    <property type="evidence" value="ECO:0007669"/>
    <property type="project" value="UniProtKB-UniRule"/>
</dbReference>
<comment type="PTM">
    <text evidence="9">Phosphorylated in response to DNA damage.</text>
</comment>
<dbReference type="Proteomes" id="UP000007322">
    <property type="component" value="Chromosome 5"/>
</dbReference>
<feature type="region of interest" description="Disordered" evidence="10">
    <location>
        <begin position="293"/>
        <end position="393"/>
    </location>
</feature>
<keyword evidence="6 9" id="KW-0234">DNA repair</keyword>
<dbReference type="AlphaFoldDB" id="G2QIT5"/>
<dbReference type="Pfam" id="PF09494">
    <property type="entry name" value="Slx4"/>
    <property type="match status" value="1"/>
</dbReference>
<feature type="compositionally biased region" description="Polar residues" evidence="10">
    <location>
        <begin position="430"/>
        <end position="441"/>
    </location>
</feature>
<dbReference type="RefSeq" id="XP_003664808.1">
    <property type="nucleotide sequence ID" value="XM_003664760.1"/>
</dbReference>
<evidence type="ECO:0000256" key="4">
    <source>
        <dbReference type="ARBA" id="ARBA00022763"/>
    </source>
</evidence>
<feature type="compositionally biased region" description="Basic residues" evidence="10">
    <location>
        <begin position="368"/>
        <end position="379"/>
    </location>
</feature>
<comment type="similarity">
    <text evidence="2 9">Belongs to the SLX4 family.</text>
</comment>
<dbReference type="GeneID" id="11506602"/>
<dbReference type="KEGG" id="mtm:MYCTH_2307970"/>
<feature type="compositionally biased region" description="Polar residues" evidence="10">
    <location>
        <begin position="48"/>
        <end position="82"/>
    </location>
</feature>
<feature type="compositionally biased region" description="Polar residues" evidence="10">
    <location>
        <begin position="799"/>
        <end position="816"/>
    </location>
</feature>
<name>G2QIT5_THET4</name>
<feature type="compositionally biased region" description="Polar residues" evidence="10">
    <location>
        <begin position="524"/>
        <end position="545"/>
    </location>
</feature>
<dbReference type="InterPro" id="IPR027784">
    <property type="entry name" value="Slx4_ascomycetes"/>
</dbReference>
<organism evidence="11 12">
    <name type="scientific">Thermothelomyces thermophilus (strain ATCC 42464 / BCRC 31852 / DSM 1799)</name>
    <name type="common">Sporotrichum thermophile</name>
    <dbReference type="NCBI Taxonomy" id="573729"/>
    <lineage>
        <taxon>Eukaryota</taxon>
        <taxon>Fungi</taxon>
        <taxon>Dikarya</taxon>
        <taxon>Ascomycota</taxon>
        <taxon>Pezizomycotina</taxon>
        <taxon>Sordariomycetes</taxon>
        <taxon>Sordariomycetidae</taxon>
        <taxon>Sordariales</taxon>
        <taxon>Chaetomiaceae</taxon>
        <taxon>Thermothelomyces</taxon>
    </lineage>
</organism>
<dbReference type="GO" id="GO:0006260">
    <property type="term" value="P:DNA replication"/>
    <property type="evidence" value="ECO:0007669"/>
    <property type="project" value="InterPro"/>
</dbReference>
<feature type="region of interest" description="Disordered" evidence="10">
    <location>
        <begin position="22"/>
        <end position="203"/>
    </location>
</feature>
<feature type="region of interest" description="Disordered" evidence="10">
    <location>
        <begin position="657"/>
        <end position="858"/>
    </location>
</feature>
<feature type="compositionally biased region" description="Basic and acidic residues" evidence="10">
    <location>
        <begin position="753"/>
        <end position="766"/>
    </location>
</feature>
<feature type="compositionally biased region" description="Polar residues" evidence="10">
    <location>
        <begin position="767"/>
        <end position="792"/>
    </location>
</feature>
<dbReference type="GO" id="GO:0006281">
    <property type="term" value="P:DNA repair"/>
    <property type="evidence" value="ECO:0007669"/>
    <property type="project" value="UniProtKB-UniRule"/>
</dbReference>
<feature type="region of interest" description="Disordered" evidence="10">
    <location>
        <begin position="430"/>
        <end position="456"/>
    </location>
</feature>
<protein>
    <recommendedName>
        <fullName evidence="8 9">Structure-specific endonuclease subunit SLX4</fullName>
    </recommendedName>
</protein>
<keyword evidence="7 9" id="KW-0539">Nucleus</keyword>
<feature type="compositionally biased region" description="Basic residues" evidence="10">
    <location>
        <begin position="169"/>
        <end position="182"/>
    </location>
</feature>
<dbReference type="InterPro" id="IPR018574">
    <property type="entry name" value="Structure-sp_endonuc_su_Slx4"/>
</dbReference>
<dbReference type="GO" id="GO:0006310">
    <property type="term" value="P:DNA recombination"/>
    <property type="evidence" value="ECO:0007669"/>
    <property type="project" value="UniProtKB-UniRule"/>
</dbReference>
<dbReference type="InParanoid" id="G2QIT5"/>
<evidence type="ECO:0000256" key="9">
    <source>
        <dbReference type="HAMAP-Rule" id="MF_03110"/>
    </source>
</evidence>
<feature type="compositionally biased region" description="Polar residues" evidence="10">
    <location>
        <begin position="553"/>
        <end position="564"/>
    </location>
</feature>
<evidence type="ECO:0000256" key="3">
    <source>
        <dbReference type="ARBA" id="ARBA00022553"/>
    </source>
</evidence>
<comment type="subcellular location">
    <subcellularLocation>
        <location evidence="1 9">Nucleus</location>
    </subcellularLocation>
</comment>
<feature type="compositionally biased region" description="Polar residues" evidence="10">
    <location>
        <begin position="724"/>
        <end position="735"/>
    </location>
</feature>
<evidence type="ECO:0000256" key="8">
    <source>
        <dbReference type="ARBA" id="ARBA00029496"/>
    </source>
</evidence>
<keyword evidence="4 9" id="KW-0227">DNA damage</keyword>
<feature type="region of interest" description="Disordered" evidence="10">
    <location>
        <begin position="521"/>
        <end position="581"/>
    </location>
</feature>
<comment type="subunit">
    <text evidence="9">Forms a heterodimer with SLX1.</text>
</comment>
<keyword evidence="12" id="KW-1185">Reference proteome</keyword>
<evidence type="ECO:0000256" key="10">
    <source>
        <dbReference type="SAM" id="MobiDB-lite"/>
    </source>
</evidence>
<dbReference type="CDD" id="cd22999">
    <property type="entry name" value="SAP_SLX4"/>
    <property type="match status" value="1"/>
</dbReference>
<proteinExistence type="inferred from homology"/>
<feature type="region of interest" description="Disordered" evidence="10">
    <location>
        <begin position="220"/>
        <end position="251"/>
    </location>
</feature>
<evidence type="ECO:0000256" key="1">
    <source>
        <dbReference type="ARBA" id="ARBA00004123"/>
    </source>
</evidence>
<dbReference type="STRING" id="573729.G2QIT5"/>
<dbReference type="eggNOG" id="ENOG502SEB3">
    <property type="taxonomic scope" value="Eukaryota"/>
</dbReference>
<dbReference type="HOGENOM" id="CLU_005957_0_0_1"/>
<dbReference type="OrthoDB" id="5349119at2759"/>
<evidence type="ECO:0000256" key="6">
    <source>
        <dbReference type="ARBA" id="ARBA00023204"/>
    </source>
</evidence>
<sequence length="958" mass="103115">MAHEDSVVIISSSPDFPSICDLLPKATKKPPLRSGSNAALTPYDAPVTFTSAASQLKSSHASQSERTSPRKTQVVSGVTVTKSHARNPPTERPPEPNAQGTNLESKEANEKLNETGIVTKGRRSARPGSREVAAEPRTIVSVDEVHPQPGGGLSPVQGSAEAENTLPKSRVRTTVKERRPKKRTETVSRHFAPQGSAPKPLPELIADPIEDESVMLEPAMRRKRDWTPPRESVRSYCSADSSTTKEPQSSQDNIFETLQETYGFVADPATHVKVTLPLPDTEVLGKRKIIEMASIGNKQKSPDASPTKPKAPKKRPRTITDLATAAYRPSEKQSVPSAETRTGSLFTYLESPKEQATIAPKDASAKPKASRGTKAKAGKRKEQPPKPILLSPTSAMRQVANQDFVFGTASQLATEDDPVLLRALHEAMQVSNQADSGSDLSPSPKPVNSKLAGRKRPGAGLWAAGARYDDGDLGVDVLDLTRSSPLLLDKSAPEDLYANHEPALSVLSHKKAGMEVELPDDSFALSSSPPVGRHNSSPPSASRNIRQAVVQRDQGSSSLNNHPQITPEESDLGPPPSNQEQYDELLLSQSNSSRQEEPVRPPAPNYEMYSDARLAKEVASYGFKAVKKRTAMIAILKQCWESQNKTTFGSRATFAAMSTSSTNGSGSSPKPRDRAGRSTTGPRSGLEGPAPSTRRGKKSVTAGAAAETEAPQPMKRPRGRPRKSSTASSVSNTTEARAFSPANSGRDIPASVRDTESEGARVEKRAQGQTGIDNGAISSNQAPGVRTATSPKNARCSPKRNNPAPSTPGGKSSSKQVLEIPDSDSDDPFGSTPGSSPERWADAFSPPPAMDLSVTEDTETSLIASPTSHQVSLFRYITKAIVNAPRATNPEEPSWYEKMLMYDPIILEDLTAWLNSGQLDKVGYDGEVSPGDVKKWCESKSVCCLWRVNLRGQERKRF</sequence>
<accession>G2QIT5</accession>